<dbReference type="Gramene" id="Solyc07g025400.3.1">
    <property type="protein sequence ID" value="Solyc07g025400.3.1"/>
    <property type="gene ID" value="Solyc07g025400.3"/>
</dbReference>
<dbReference type="Proteomes" id="UP000004994">
    <property type="component" value="Chromosome 7"/>
</dbReference>
<protein>
    <submittedName>
        <fullName evidence="2">Uncharacterized protein</fullName>
    </submittedName>
</protein>
<reference evidence="2" key="1">
    <citation type="journal article" date="2012" name="Nature">
        <title>The tomato genome sequence provides insights into fleshy fruit evolution.</title>
        <authorList>
            <consortium name="Tomato Genome Consortium"/>
        </authorList>
    </citation>
    <scope>NUCLEOTIDE SEQUENCE [LARGE SCALE GENOMIC DNA]</scope>
    <source>
        <strain evidence="2">cv. Heinz 1706</strain>
    </source>
</reference>
<evidence type="ECO:0000313" key="2">
    <source>
        <dbReference type="EnsemblPlants" id="Solyc07g025400.3.1"/>
    </source>
</evidence>
<evidence type="ECO:0000256" key="1">
    <source>
        <dbReference type="SAM" id="MobiDB-lite"/>
    </source>
</evidence>
<feature type="region of interest" description="Disordered" evidence="1">
    <location>
        <begin position="1"/>
        <end position="38"/>
    </location>
</feature>
<sequence>MKNLPQEEQHVHKWQLLPSKQRMQTRENQFLNGRWDEH</sequence>
<reference evidence="2" key="2">
    <citation type="submission" date="2019-01" db="UniProtKB">
        <authorList>
            <consortium name="EnsemblPlants"/>
        </authorList>
    </citation>
    <scope>IDENTIFICATION</scope>
    <source>
        <strain evidence="2">cv. Heinz 1706</strain>
    </source>
</reference>
<dbReference type="EnsemblPlants" id="Solyc07g025400.3.1">
    <property type="protein sequence ID" value="Solyc07g025400.3.1"/>
    <property type="gene ID" value="Solyc07g025400.3"/>
</dbReference>
<evidence type="ECO:0000313" key="3">
    <source>
        <dbReference type="Proteomes" id="UP000004994"/>
    </source>
</evidence>
<feature type="compositionally biased region" description="Basic and acidic residues" evidence="1">
    <location>
        <begin position="1"/>
        <end position="11"/>
    </location>
</feature>
<organism evidence="2">
    <name type="scientific">Solanum lycopersicum</name>
    <name type="common">Tomato</name>
    <name type="synonym">Lycopersicon esculentum</name>
    <dbReference type="NCBI Taxonomy" id="4081"/>
    <lineage>
        <taxon>Eukaryota</taxon>
        <taxon>Viridiplantae</taxon>
        <taxon>Streptophyta</taxon>
        <taxon>Embryophyta</taxon>
        <taxon>Tracheophyta</taxon>
        <taxon>Spermatophyta</taxon>
        <taxon>Magnoliopsida</taxon>
        <taxon>eudicotyledons</taxon>
        <taxon>Gunneridae</taxon>
        <taxon>Pentapetalae</taxon>
        <taxon>asterids</taxon>
        <taxon>lamiids</taxon>
        <taxon>Solanales</taxon>
        <taxon>Solanaceae</taxon>
        <taxon>Solanoideae</taxon>
        <taxon>Solaneae</taxon>
        <taxon>Solanum</taxon>
        <taxon>Solanum subgen. Lycopersicon</taxon>
    </lineage>
</organism>
<name>A0A3Q7H6W4_SOLLC</name>
<accession>A0A3Q7H6W4</accession>
<dbReference type="AlphaFoldDB" id="A0A3Q7H6W4"/>
<keyword evidence="3" id="KW-1185">Reference proteome</keyword>
<proteinExistence type="predicted"/>
<dbReference type="InParanoid" id="A0A3Q7H6W4"/>